<evidence type="ECO:0000256" key="1">
    <source>
        <dbReference type="ARBA" id="ARBA00004496"/>
    </source>
</evidence>
<proteinExistence type="inferred from homology"/>
<evidence type="ECO:0000256" key="2">
    <source>
        <dbReference type="ARBA" id="ARBA00022490"/>
    </source>
</evidence>
<dbReference type="InterPro" id="IPR000626">
    <property type="entry name" value="Ubiquitin-like_dom"/>
</dbReference>
<dbReference type="InterPro" id="IPR036859">
    <property type="entry name" value="CAP-Gly_dom_sf"/>
</dbReference>
<dbReference type="Gene3D" id="2.30.30.190">
    <property type="entry name" value="CAP Gly-rich-like domain"/>
    <property type="match status" value="1"/>
</dbReference>
<reference evidence="7" key="1">
    <citation type="submission" date="2023-12" db="EMBL/GenBank/DDBJ databases">
        <authorList>
            <person name="Brown T."/>
        </authorList>
    </citation>
    <scope>NUCLEOTIDE SEQUENCE</scope>
</reference>
<evidence type="ECO:0000313" key="7">
    <source>
        <dbReference type="EMBL" id="CAK6436978.1"/>
    </source>
</evidence>
<dbReference type="InterPro" id="IPR000938">
    <property type="entry name" value="CAP-Gly_domain"/>
</dbReference>
<evidence type="ECO:0000256" key="5">
    <source>
        <dbReference type="SAM" id="MobiDB-lite"/>
    </source>
</evidence>
<evidence type="ECO:0000256" key="3">
    <source>
        <dbReference type="ARBA" id="ARBA00023186"/>
    </source>
</evidence>
<protein>
    <recommendedName>
        <fullName evidence="6">CAP-Gly domain-containing protein</fullName>
    </recommendedName>
</protein>
<dbReference type="SUPFAM" id="SSF54236">
    <property type="entry name" value="Ubiquitin-like"/>
    <property type="match status" value="1"/>
</dbReference>
<dbReference type="PROSITE" id="PS50245">
    <property type="entry name" value="CAP_GLY_2"/>
    <property type="match status" value="1"/>
</dbReference>
<dbReference type="Pfam" id="PF01302">
    <property type="entry name" value="CAP_GLY"/>
    <property type="match status" value="1"/>
</dbReference>
<dbReference type="SMART" id="SM01052">
    <property type="entry name" value="CAP_GLY"/>
    <property type="match status" value="1"/>
</dbReference>
<dbReference type="SUPFAM" id="SSF74924">
    <property type="entry name" value="Cap-Gly domain"/>
    <property type="match status" value="1"/>
</dbReference>
<dbReference type="EMBL" id="OY882872">
    <property type="protein sequence ID" value="CAK6436978.1"/>
    <property type="molecule type" value="Genomic_DNA"/>
</dbReference>
<comment type="similarity">
    <text evidence="4">Belongs to the TBCB family.</text>
</comment>
<feature type="compositionally biased region" description="Polar residues" evidence="5">
    <location>
        <begin position="321"/>
        <end position="331"/>
    </location>
</feature>
<dbReference type="Gene3D" id="3.10.20.90">
    <property type="entry name" value="Phosphatidylinositol 3-kinase Catalytic Subunit, Chain A, domain 1"/>
    <property type="match status" value="1"/>
</dbReference>
<gene>
    <name evidence="7" type="ORF">MPIPNATIZW_LOCUS5284</name>
</gene>
<feature type="compositionally biased region" description="Basic and acidic residues" evidence="5">
    <location>
        <begin position="303"/>
        <end position="320"/>
    </location>
</feature>
<feature type="domain" description="CAP-Gly" evidence="6">
    <location>
        <begin position="183"/>
        <end position="206"/>
    </location>
</feature>
<dbReference type="InterPro" id="IPR029071">
    <property type="entry name" value="Ubiquitin-like_domsf"/>
</dbReference>
<evidence type="ECO:0000259" key="6">
    <source>
        <dbReference type="PROSITE" id="PS50245"/>
    </source>
</evidence>
<keyword evidence="8" id="KW-1185">Reference proteome</keyword>
<feature type="region of interest" description="Disordered" evidence="5">
    <location>
        <begin position="271"/>
        <end position="331"/>
    </location>
</feature>
<dbReference type="PANTHER" id="PTHR18916">
    <property type="entry name" value="DYNACTIN 1-RELATED MICROTUBULE-BINDING"/>
    <property type="match status" value="1"/>
</dbReference>
<keyword evidence="2" id="KW-0963">Cytoplasm</keyword>
<dbReference type="CDD" id="cd01789">
    <property type="entry name" value="Ubl_TBCB"/>
    <property type="match status" value="1"/>
</dbReference>
<feature type="compositionally biased region" description="Basic residues" evidence="5">
    <location>
        <begin position="273"/>
        <end position="291"/>
    </location>
</feature>
<dbReference type="PANTHER" id="PTHR18916:SF85">
    <property type="entry name" value="TUBULIN-FOLDING COFACTOR B"/>
    <property type="match status" value="1"/>
</dbReference>
<evidence type="ECO:0000313" key="8">
    <source>
        <dbReference type="Proteomes" id="UP001314169"/>
    </source>
</evidence>
<comment type="subcellular location">
    <subcellularLocation>
        <location evidence="1">Cytoplasm</location>
    </subcellularLocation>
</comment>
<evidence type="ECO:0000256" key="4">
    <source>
        <dbReference type="ARBA" id="ARBA00025779"/>
    </source>
</evidence>
<name>A0ABN9ZG95_PIPNA</name>
<dbReference type="InterPro" id="IPR045172">
    <property type="entry name" value="TBCB_Ubl"/>
</dbReference>
<dbReference type="Pfam" id="PF14560">
    <property type="entry name" value="Ubiquitin_2"/>
    <property type="match status" value="1"/>
</dbReference>
<organism evidence="7 8">
    <name type="scientific">Pipistrellus nathusii</name>
    <name type="common">Nathusius' pipistrelle</name>
    <dbReference type="NCBI Taxonomy" id="59473"/>
    <lineage>
        <taxon>Eukaryota</taxon>
        <taxon>Metazoa</taxon>
        <taxon>Chordata</taxon>
        <taxon>Craniata</taxon>
        <taxon>Vertebrata</taxon>
        <taxon>Euteleostomi</taxon>
        <taxon>Mammalia</taxon>
        <taxon>Eutheria</taxon>
        <taxon>Laurasiatheria</taxon>
        <taxon>Chiroptera</taxon>
        <taxon>Yangochiroptera</taxon>
        <taxon>Vespertilionidae</taxon>
        <taxon>Pipistrellus</taxon>
    </lineage>
</organism>
<accession>A0ABN9ZG95</accession>
<sequence>MEVTGLSAPTVTVFISSSLNSFRSEKRYSRSLTIAEFKCKLELVVGSPASCMELELYGADEKFCCKLDQEDALLGSYPVDDGCRIHVIDHSGASLGEYEDVSKVEKYKISQEAYDQRQDSVRSFLKRSKLGRYNEEERAQQEAETTQRLTEEKAQASAILVGSRCEVRAPGQPSRRGTVMYVGLTDFKPGYWVGVRFDEPLGKNDGRCCRDKTRIGAESQKSRFGENHIRAGLEVLGRPQSYEIRAGIRPSPAATTDYRGRTRAGAVETAAAARKRAGRPAGLTRRRRLSHAPRPTEPASARAGERRRGADPRTRERRNLESQPCSWLTRS</sequence>
<keyword evidence="3" id="KW-0143">Chaperone</keyword>
<dbReference type="Proteomes" id="UP001314169">
    <property type="component" value="Chromosome 15"/>
</dbReference>